<keyword evidence="3" id="KW-1185">Reference proteome</keyword>
<evidence type="ECO:0000256" key="1">
    <source>
        <dbReference type="SAM" id="MobiDB-lite"/>
    </source>
</evidence>
<dbReference type="AlphaFoldDB" id="A0A5C5UVA5"/>
<comment type="caution">
    <text evidence="2">The sequence shown here is derived from an EMBL/GenBank/DDBJ whole genome shotgun (WGS) entry which is preliminary data.</text>
</comment>
<protein>
    <recommendedName>
        <fullName evidence="4">Flotillin C-terminal domain-containing protein</fullName>
    </recommendedName>
</protein>
<name>A0A5C5UVA5_9BACT</name>
<feature type="region of interest" description="Disordered" evidence="1">
    <location>
        <begin position="77"/>
        <end position="105"/>
    </location>
</feature>
<dbReference type="EMBL" id="SJPF01000006">
    <property type="protein sequence ID" value="TWT30098.1"/>
    <property type="molecule type" value="Genomic_DNA"/>
</dbReference>
<dbReference type="Proteomes" id="UP000318878">
    <property type="component" value="Unassembled WGS sequence"/>
</dbReference>
<sequence length="105" mass="11235">MLLLEHLDNLAESSAKAISNIKFDKVVVWEGGGNGKDGRSSTADWLSGMSKTLPPMMQVLKDIGGVELPEALIRYSEEGPESLAKTESNGSVATAEKPDDDEEEA</sequence>
<organism evidence="2 3">
    <name type="scientific">Blastopirellula retiformator</name>
    <dbReference type="NCBI Taxonomy" id="2527970"/>
    <lineage>
        <taxon>Bacteria</taxon>
        <taxon>Pseudomonadati</taxon>
        <taxon>Planctomycetota</taxon>
        <taxon>Planctomycetia</taxon>
        <taxon>Pirellulales</taxon>
        <taxon>Pirellulaceae</taxon>
        <taxon>Blastopirellula</taxon>
    </lineage>
</organism>
<evidence type="ECO:0000313" key="2">
    <source>
        <dbReference type="EMBL" id="TWT30098.1"/>
    </source>
</evidence>
<evidence type="ECO:0008006" key="4">
    <source>
        <dbReference type="Google" id="ProtNLM"/>
    </source>
</evidence>
<proteinExistence type="predicted"/>
<evidence type="ECO:0000313" key="3">
    <source>
        <dbReference type="Proteomes" id="UP000318878"/>
    </source>
</evidence>
<accession>A0A5C5UVA5</accession>
<gene>
    <name evidence="2" type="ORF">Enr8_47550</name>
</gene>
<reference evidence="2 3" key="1">
    <citation type="submission" date="2019-02" db="EMBL/GenBank/DDBJ databases">
        <title>Deep-cultivation of Planctomycetes and their phenomic and genomic characterization uncovers novel biology.</title>
        <authorList>
            <person name="Wiegand S."/>
            <person name="Jogler M."/>
            <person name="Boedeker C."/>
            <person name="Pinto D."/>
            <person name="Vollmers J."/>
            <person name="Rivas-Marin E."/>
            <person name="Kohn T."/>
            <person name="Peeters S.H."/>
            <person name="Heuer A."/>
            <person name="Rast P."/>
            <person name="Oberbeckmann S."/>
            <person name="Bunk B."/>
            <person name="Jeske O."/>
            <person name="Meyerdierks A."/>
            <person name="Storesund J.E."/>
            <person name="Kallscheuer N."/>
            <person name="Luecker S."/>
            <person name="Lage O.M."/>
            <person name="Pohl T."/>
            <person name="Merkel B.J."/>
            <person name="Hornburger P."/>
            <person name="Mueller R.-W."/>
            <person name="Bruemmer F."/>
            <person name="Labrenz M."/>
            <person name="Spormann A.M."/>
            <person name="Op Den Camp H."/>
            <person name="Overmann J."/>
            <person name="Amann R."/>
            <person name="Jetten M.S.M."/>
            <person name="Mascher T."/>
            <person name="Medema M.H."/>
            <person name="Devos D.P."/>
            <person name="Kaster A.-K."/>
            <person name="Ovreas L."/>
            <person name="Rohde M."/>
            <person name="Galperin M.Y."/>
            <person name="Jogler C."/>
        </authorList>
    </citation>
    <scope>NUCLEOTIDE SEQUENCE [LARGE SCALE GENOMIC DNA]</scope>
    <source>
        <strain evidence="2 3">Enr8</strain>
    </source>
</reference>